<dbReference type="AlphaFoldDB" id="A0AAU7DAH2"/>
<evidence type="ECO:0000259" key="3">
    <source>
        <dbReference type="Pfam" id="PF04389"/>
    </source>
</evidence>
<reference evidence="4" key="1">
    <citation type="submission" date="2023-03" db="EMBL/GenBank/DDBJ databases">
        <title>Edaphobacter sp.</title>
        <authorList>
            <person name="Huber K.J."/>
            <person name="Papendorf J."/>
            <person name="Pilke C."/>
            <person name="Bunk B."/>
            <person name="Sproeer C."/>
            <person name="Pester M."/>
        </authorList>
    </citation>
    <scope>NUCLEOTIDE SEQUENCE</scope>
    <source>
        <strain evidence="4">DSM 109920</strain>
    </source>
</reference>
<dbReference type="Gene3D" id="3.40.630.10">
    <property type="entry name" value="Zn peptidases"/>
    <property type="match status" value="1"/>
</dbReference>
<evidence type="ECO:0000313" key="4">
    <source>
        <dbReference type="EMBL" id="XBH14289.1"/>
    </source>
</evidence>
<dbReference type="GO" id="GO:0016603">
    <property type="term" value="F:glutaminyl-peptide cyclotransferase activity"/>
    <property type="evidence" value="ECO:0007669"/>
    <property type="project" value="TreeGrafter"/>
</dbReference>
<accession>A0AAU7DAH2</accession>
<evidence type="ECO:0000256" key="2">
    <source>
        <dbReference type="ARBA" id="ARBA00023315"/>
    </source>
</evidence>
<name>A0AAU7DAH2_9BACT</name>
<dbReference type="RefSeq" id="WP_348269962.1">
    <property type="nucleotide sequence ID" value="NZ_CP121195.1"/>
</dbReference>
<keyword evidence="1" id="KW-0808">Transferase</keyword>
<dbReference type="InterPro" id="IPR007484">
    <property type="entry name" value="Peptidase_M28"/>
</dbReference>
<dbReference type="InterPro" id="IPR040234">
    <property type="entry name" value="QC/QCL"/>
</dbReference>
<dbReference type="EMBL" id="CP121195">
    <property type="protein sequence ID" value="XBH14289.1"/>
    <property type="molecule type" value="Genomic_DNA"/>
</dbReference>
<organism evidence="4">
    <name type="scientific">Edaphobacter paludis</name>
    <dbReference type="NCBI Taxonomy" id="3035702"/>
    <lineage>
        <taxon>Bacteria</taxon>
        <taxon>Pseudomonadati</taxon>
        <taxon>Acidobacteriota</taxon>
        <taxon>Terriglobia</taxon>
        <taxon>Terriglobales</taxon>
        <taxon>Acidobacteriaceae</taxon>
        <taxon>Edaphobacter</taxon>
    </lineage>
</organism>
<keyword evidence="2" id="KW-0012">Acyltransferase</keyword>
<feature type="domain" description="Peptidase M28" evidence="3">
    <location>
        <begin position="110"/>
        <end position="318"/>
    </location>
</feature>
<dbReference type="SUPFAM" id="SSF53187">
    <property type="entry name" value="Zn-dependent exopeptidases"/>
    <property type="match status" value="1"/>
</dbReference>
<dbReference type="GO" id="GO:0008270">
    <property type="term" value="F:zinc ion binding"/>
    <property type="evidence" value="ECO:0007669"/>
    <property type="project" value="TreeGrafter"/>
</dbReference>
<protein>
    <submittedName>
        <fullName evidence="4">M28 family peptidase</fullName>
    </submittedName>
</protein>
<proteinExistence type="predicted"/>
<dbReference type="PANTHER" id="PTHR12283">
    <property type="entry name" value="GLUTAMINYL-PEPTIDE CYCLOTRANSFERASE"/>
    <property type="match status" value="1"/>
</dbReference>
<dbReference type="PANTHER" id="PTHR12283:SF6">
    <property type="entry name" value="GLUTAMINYL-PEPTIDE CYCLOTRANSFERASE-RELATED"/>
    <property type="match status" value="1"/>
</dbReference>
<sequence length="326" mass="36357">MTFAALKICHPKRSTAKSKDLRCFLPLLVLLLTAASVRGQKAPARFNGQAAYNLTQQYLNAAPKRFVGSPGHARAEAFIKDQFKPEIAKGHFETDSFSASTPAGLMDMRNYIVRYPGKKDGIIVLASHYETNYPLRDINFVGANDGACTTAFLIEMGNYLRTHPPQGYSVWLVFDDGEEAIQSWSDSDSLYGTRHLAAKWSQDGTLKKIKAFLLADMIGDKDLNIDRDENSTPWLLDLLKQAAKNTGNSSYVFKNETAVQDDHLPFKQRGVPVLDIIDIDYGPHTFSLPDGYHHTAFDTIDKISAHSLQIAGDLFLEMIRLIDQRG</sequence>
<gene>
    <name evidence="4" type="ORF">P8936_03780</name>
</gene>
<dbReference type="Pfam" id="PF04389">
    <property type="entry name" value="Peptidase_M28"/>
    <property type="match status" value="1"/>
</dbReference>
<evidence type="ECO:0000256" key="1">
    <source>
        <dbReference type="ARBA" id="ARBA00022679"/>
    </source>
</evidence>